<dbReference type="KEGG" id="ege:EM595_3001"/>
<organism evidence="3 4">
    <name type="scientific">Duffyella gerundensis</name>
    <dbReference type="NCBI Taxonomy" id="1619313"/>
    <lineage>
        <taxon>Bacteria</taxon>
        <taxon>Pseudomonadati</taxon>
        <taxon>Pseudomonadota</taxon>
        <taxon>Gammaproteobacteria</taxon>
        <taxon>Enterobacterales</taxon>
        <taxon>Erwiniaceae</taxon>
        <taxon>Duffyella</taxon>
    </lineage>
</organism>
<dbReference type="OrthoDB" id="129846at2"/>
<dbReference type="PANTHER" id="PTHR37089">
    <property type="entry name" value="PROTEIN U-RELATED"/>
    <property type="match status" value="1"/>
</dbReference>
<evidence type="ECO:0000259" key="2">
    <source>
        <dbReference type="Pfam" id="PF05229"/>
    </source>
</evidence>
<dbReference type="PATRIC" id="fig|1619313.3.peg.3117"/>
<dbReference type="EMBL" id="LN907827">
    <property type="protein sequence ID" value="CUU25232.1"/>
    <property type="molecule type" value="Genomic_DNA"/>
</dbReference>
<dbReference type="InterPro" id="IPR007893">
    <property type="entry name" value="Spore_coat_U/FanG"/>
</dbReference>
<evidence type="ECO:0000313" key="4">
    <source>
        <dbReference type="Proteomes" id="UP000059419"/>
    </source>
</evidence>
<name>A0A0U5L7X0_9GAMM</name>
<feature type="chain" id="PRO_5006861121" evidence="1">
    <location>
        <begin position="23"/>
        <end position="189"/>
    </location>
</feature>
<feature type="domain" description="Spore coat protein U/FanG" evidence="2">
    <location>
        <begin position="26"/>
        <end position="185"/>
    </location>
</feature>
<dbReference type="Proteomes" id="UP000059419">
    <property type="component" value="Chromosome 1"/>
</dbReference>
<dbReference type="AlphaFoldDB" id="A0A0U5L7X0"/>
<evidence type="ECO:0000256" key="1">
    <source>
        <dbReference type="SAM" id="SignalP"/>
    </source>
</evidence>
<dbReference type="RefSeq" id="WP_067433724.1">
    <property type="nucleotide sequence ID" value="NZ_CP072598.1"/>
</dbReference>
<dbReference type="InterPro" id="IPR053167">
    <property type="entry name" value="Spore_coat_component"/>
</dbReference>
<dbReference type="SMART" id="SM00972">
    <property type="entry name" value="SCPU"/>
    <property type="match status" value="1"/>
</dbReference>
<proteinExistence type="predicted"/>
<sequence>MKKTLFLLACGLSTVVSPLSMAATTNGSFNATLTLTTGCVINGVPNAPNGVNFGTLDFGSSAATFTSLDATLQGSQGAGINVLCTTNQPFNVRITSSNEAPGTVFGTVTGQPRYLVLGADPTQGIAYTLYNDAARATPVANNTDLVAVGTPSPTLGQNFPIYGRVTGGNNSSAVPAGTYTDTINVAVNY</sequence>
<keyword evidence="4" id="KW-1185">Reference proteome</keyword>
<accession>A0A0U5L7X0</accession>
<protein>
    <submittedName>
        <fullName evidence="3">Ferrous iron transporter A</fullName>
    </submittedName>
</protein>
<keyword evidence="1" id="KW-0732">Signal</keyword>
<dbReference type="STRING" id="1619313.EM595_3001"/>
<dbReference type="Pfam" id="PF05229">
    <property type="entry name" value="SCPU"/>
    <property type="match status" value="1"/>
</dbReference>
<gene>
    <name evidence="3" type="ORF">EM595_3001</name>
</gene>
<evidence type="ECO:0000313" key="3">
    <source>
        <dbReference type="EMBL" id="CUU25232.1"/>
    </source>
</evidence>
<reference evidence="4" key="1">
    <citation type="submission" date="2015-11" db="EMBL/GenBank/DDBJ databases">
        <authorList>
            <person name="Blom J."/>
        </authorList>
    </citation>
    <scope>NUCLEOTIDE SEQUENCE [LARGE SCALE GENOMIC DNA]</scope>
</reference>
<feature type="signal peptide" evidence="1">
    <location>
        <begin position="1"/>
        <end position="22"/>
    </location>
</feature>